<gene>
    <name evidence="3" type="ORF">PISMIDRAFT_14389</name>
</gene>
<feature type="compositionally biased region" description="Low complexity" evidence="1">
    <location>
        <begin position="50"/>
        <end position="68"/>
    </location>
</feature>
<evidence type="ECO:0000256" key="1">
    <source>
        <dbReference type="SAM" id="MobiDB-lite"/>
    </source>
</evidence>
<evidence type="ECO:0000313" key="4">
    <source>
        <dbReference type="Proteomes" id="UP000054018"/>
    </source>
</evidence>
<sequence length="595" mass="65541">MTAVMDALICYHDENDPSATPSFEGTEASSPTDPAPDHPSLSLSTDDTASIPTSSIPTTTNPNTSVPIHSSSSGPHSDCGGGSTRTSQRGTPPRLWSSAAAVQPLLGGIANLKLDSVLIRRPADGTTQPLDWADVLMTAELTSRKKTLELTSQIEFKVLAMFDAQPNRAFSYSLSFHAGQYRLYMYDCAGGIYSRSYDLHEPPLALLCILCATAFAPTSWLGMDDTFDCRLHPVITVDTTQYFIIAKCFSSSVIRGRATNDGQDDSTSLRRPAAFMSHFNRSCDHQTRRRLVLTPAGRPITHAASPLEVVTCLLDLVIAHKQIWLLGILHRDISINNAMMYEEVLPDGTVRVRGLLIDFDYATKVDGSNCTVGPGDRTGTLLFMAVKLLCAVDNKPVKHTAAHDLESFIYLLCWIVTFFAGPESQLCENTTKLAIEGWYEGNDLIAFANNKEGCMASASHLKDITSYYGVLSACVGMLSELVRRQLYAQRRAHDPAIAQFNYYVGSKRPRSEDNEQDPLNHDAVISILHQMCLHLCSRQIPESGDFLQPFYLTKKERTSVLRGTASSDIPDFGGGRHLKRRRIMRRVRGPIQSAQ</sequence>
<dbReference type="SUPFAM" id="SSF56112">
    <property type="entry name" value="Protein kinase-like (PK-like)"/>
    <property type="match status" value="1"/>
</dbReference>
<dbReference type="InterPro" id="IPR040976">
    <property type="entry name" value="Pkinase_fungal"/>
</dbReference>
<feature type="region of interest" description="Disordered" evidence="1">
    <location>
        <begin position="13"/>
        <end position="95"/>
    </location>
</feature>
<dbReference type="PANTHER" id="PTHR38248:SF2">
    <property type="entry name" value="FUNK1 11"/>
    <property type="match status" value="1"/>
</dbReference>
<dbReference type="HOGENOM" id="CLU_519824_0_0_1"/>
<keyword evidence="4" id="KW-1185">Reference proteome</keyword>
<name>A0A0C9Z7N6_9AGAM</name>
<organism evidence="3 4">
    <name type="scientific">Pisolithus microcarpus 441</name>
    <dbReference type="NCBI Taxonomy" id="765257"/>
    <lineage>
        <taxon>Eukaryota</taxon>
        <taxon>Fungi</taxon>
        <taxon>Dikarya</taxon>
        <taxon>Basidiomycota</taxon>
        <taxon>Agaricomycotina</taxon>
        <taxon>Agaricomycetes</taxon>
        <taxon>Agaricomycetidae</taxon>
        <taxon>Boletales</taxon>
        <taxon>Sclerodermatineae</taxon>
        <taxon>Pisolithaceae</taxon>
        <taxon>Pisolithus</taxon>
    </lineage>
</organism>
<reference evidence="4" key="2">
    <citation type="submission" date="2015-01" db="EMBL/GenBank/DDBJ databases">
        <title>Evolutionary Origins and Diversification of the Mycorrhizal Mutualists.</title>
        <authorList>
            <consortium name="DOE Joint Genome Institute"/>
            <consortium name="Mycorrhizal Genomics Consortium"/>
            <person name="Kohler A."/>
            <person name="Kuo A."/>
            <person name="Nagy L.G."/>
            <person name="Floudas D."/>
            <person name="Copeland A."/>
            <person name="Barry K.W."/>
            <person name="Cichocki N."/>
            <person name="Veneault-Fourrey C."/>
            <person name="LaButti K."/>
            <person name="Lindquist E.A."/>
            <person name="Lipzen A."/>
            <person name="Lundell T."/>
            <person name="Morin E."/>
            <person name="Murat C."/>
            <person name="Riley R."/>
            <person name="Ohm R."/>
            <person name="Sun H."/>
            <person name="Tunlid A."/>
            <person name="Henrissat B."/>
            <person name="Grigoriev I.V."/>
            <person name="Hibbett D.S."/>
            <person name="Martin F."/>
        </authorList>
    </citation>
    <scope>NUCLEOTIDE SEQUENCE [LARGE SCALE GENOMIC DNA]</scope>
    <source>
        <strain evidence="4">441</strain>
    </source>
</reference>
<proteinExistence type="predicted"/>
<dbReference type="OrthoDB" id="2636366at2759"/>
<feature type="compositionally biased region" description="Polar residues" evidence="1">
    <location>
        <begin position="17"/>
        <end position="32"/>
    </location>
</feature>
<dbReference type="PANTHER" id="PTHR38248">
    <property type="entry name" value="FUNK1 6"/>
    <property type="match status" value="1"/>
</dbReference>
<dbReference type="Pfam" id="PF17667">
    <property type="entry name" value="Pkinase_fungal"/>
    <property type="match status" value="2"/>
</dbReference>
<accession>A0A0C9Z7N6</accession>
<dbReference type="EMBL" id="KN833806">
    <property type="protein sequence ID" value="KIK18407.1"/>
    <property type="molecule type" value="Genomic_DNA"/>
</dbReference>
<dbReference type="Proteomes" id="UP000054018">
    <property type="component" value="Unassembled WGS sequence"/>
</dbReference>
<dbReference type="InterPro" id="IPR011009">
    <property type="entry name" value="Kinase-like_dom_sf"/>
</dbReference>
<evidence type="ECO:0000313" key="3">
    <source>
        <dbReference type="EMBL" id="KIK18407.1"/>
    </source>
</evidence>
<dbReference type="Gene3D" id="1.10.510.10">
    <property type="entry name" value="Transferase(Phosphotransferase) domain 1"/>
    <property type="match status" value="1"/>
</dbReference>
<feature type="domain" description="Fungal-type protein kinase" evidence="2">
    <location>
        <begin position="115"/>
        <end position="259"/>
    </location>
</feature>
<reference evidence="3 4" key="1">
    <citation type="submission" date="2014-04" db="EMBL/GenBank/DDBJ databases">
        <authorList>
            <consortium name="DOE Joint Genome Institute"/>
            <person name="Kuo A."/>
            <person name="Kohler A."/>
            <person name="Costa M.D."/>
            <person name="Nagy L.G."/>
            <person name="Floudas D."/>
            <person name="Copeland A."/>
            <person name="Barry K.W."/>
            <person name="Cichocki N."/>
            <person name="Veneault-Fourrey C."/>
            <person name="LaButti K."/>
            <person name="Lindquist E.A."/>
            <person name="Lipzen A."/>
            <person name="Lundell T."/>
            <person name="Morin E."/>
            <person name="Murat C."/>
            <person name="Sun H."/>
            <person name="Tunlid A."/>
            <person name="Henrissat B."/>
            <person name="Grigoriev I.V."/>
            <person name="Hibbett D.S."/>
            <person name="Martin F."/>
            <person name="Nordberg H.P."/>
            <person name="Cantor M.N."/>
            <person name="Hua S.X."/>
        </authorList>
    </citation>
    <scope>NUCLEOTIDE SEQUENCE [LARGE SCALE GENOMIC DNA]</scope>
    <source>
        <strain evidence="3 4">441</strain>
    </source>
</reference>
<feature type="domain" description="Fungal-type protein kinase" evidence="2">
    <location>
        <begin position="283"/>
        <end position="416"/>
    </location>
</feature>
<evidence type="ECO:0000259" key="2">
    <source>
        <dbReference type="Pfam" id="PF17667"/>
    </source>
</evidence>
<dbReference type="STRING" id="765257.A0A0C9Z7N6"/>
<protein>
    <recommendedName>
        <fullName evidence="2">Fungal-type protein kinase domain-containing protein</fullName>
    </recommendedName>
</protein>
<dbReference type="AlphaFoldDB" id="A0A0C9Z7N6"/>